<dbReference type="SUPFAM" id="SSF160424">
    <property type="entry name" value="BH3703-like"/>
    <property type="match status" value="1"/>
</dbReference>
<sequence length="130" mass="14769">MEPALPEQGELLRRIGVRLLERLPGEWAEVRLTYHAVRKHKAIGVQVRTPDGAEEELEITPAVHLDLEKLRKGMYQQGKGTWFLMEYRIVPPGRYSVDFDYDSEPDFFGVPSVDGTADSFSVWPNVLAGQ</sequence>
<evidence type="ECO:0000313" key="2">
    <source>
        <dbReference type="Proteomes" id="UP000572635"/>
    </source>
</evidence>
<organism evidence="1 2">
    <name type="scientific">Nocardiopsis composta</name>
    <dbReference type="NCBI Taxonomy" id="157465"/>
    <lineage>
        <taxon>Bacteria</taxon>
        <taxon>Bacillati</taxon>
        <taxon>Actinomycetota</taxon>
        <taxon>Actinomycetes</taxon>
        <taxon>Streptosporangiales</taxon>
        <taxon>Nocardiopsidaceae</taxon>
        <taxon>Nocardiopsis</taxon>
    </lineage>
</organism>
<dbReference type="AlphaFoldDB" id="A0A7W8QPD2"/>
<reference evidence="1 2" key="1">
    <citation type="submission" date="2020-08" db="EMBL/GenBank/DDBJ databases">
        <title>Sequencing the genomes of 1000 actinobacteria strains.</title>
        <authorList>
            <person name="Klenk H.-P."/>
        </authorList>
    </citation>
    <scope>NUCLEOTIDE SEQUENCE [LARGE SCALE GENOMIC DNA]</scope>
    <source>
        <strain evidence="1 2">DSM 44551</strain>
    </source>
</reference>
<dbReference type="Proteomes" id="UP000572635">
    <property type="component" value="Unassembled WGS sequence"/>
</dbReference>
<dbReference type="EMBL" id="JACHDB010000001">
    <property type="protein sequence ID" value="MBB5434177.1"/>
    <property type="molecule type" value="Genomic_DNA"/>
</dbReference>
<evidence type="ECO:0000313" key="1">
    <source>
        <dbReference type="EMBL" id="MBB5434177.1"/>
    </source>
</evidence>
<keyword evidence="2" id="KW-1185">Reference proteome</keyword>
<proteinExistence type="predicted"/>
<dbReference type="RefSeq" id="WP_184394567.1">
    <property type="nucleotide sequence ID" value="NZ_BAAAJD010000021.1"/>
</dbReference>
<name>A0A7W8QPD2_9ACTN</name>
<comment type="caution">
    <text evidence="1">The sequence shown here is derived from an EMBL/GenBank/DDBJ whole genome shotgun (WGS) entry which is preliminary data.</text>
</comment>
<protein>
    <submittedName>
        <fullName evidence="1">Uncharacterized protein</fullName>
    </submittedName>
</protein>
<accession>A0A7W8QPD2</accession>
<dbReference type="InterPro" id="IPR036170">
    <property type="entry name" value="YezG-like_sf"/>
</dbReference>
<gene>
    <name evidence="1" type="ORF">HDA36_004261</name>
</gene>